<evidence type="ECO:0000259" key="8">
    <source>
        <dbReference type="Pfam" id="PF00005"/>
    </source>
</evidence>
<dbReference type="Pfam" id="PF00005">
    <property type="entry name" value="ABC_tran"/>
    <property type="match status" value="1"/>
</dbReference>
<dbReference type="PANTHER" id="PTHR43790:SF3">
    <property type="entry name" value="D-ALLOSE IMPORT ATP-BINDING PROTEIN ALSA-RELATED"/>
    <property type="match status" value="1"/>
</dbReference>
<keyword evidence="2" id="KW-1003">Cell membrane</keyword>
<accession>A0A447RX77</accession>
<name>A0A447RX77_KLEPN</name>
<evidence type="ECO:0000256" key="7">
    <source>
        <dbReference type="SAM" id="MobiDB-lite"/>
    </source>
</evidence>
<keyword evidence="1" id="KW-0813">Transport</keyword>
<gene>
    <name evidence="9" type="primary">rbsA_7</name>
    <name evidence="9" type="ORF">NCTC13635_04415</name>
</gene>
<evidence type="ECO:0000256" key="5">
    <source>
        <dbReference type="ARBA" id="ARBA00022967"/>
    </source>
</evidence>
<dbReference type="InterPro" id="IPR050107">
    <property type="entry name" value="ABC_carbohydrate_import_ATPase"/>
</dbReference>
<protein>
    <submittedName>
        <fullName evidence="9">Ribose ABC transporter ATP-binding protein RbsA</fullName>
        <ecNumber evidence="9">3.6.3.17</ecNumber>
    </submittedName>
</protein>
<dbReference type="EMBL" id="LR134162">
    <property type="protein sequence ID" value="VEB04424.1"/>
    <property type="molecule type" value="Genomic_DNA"/>
</dbReference>
<feature type="region of interest" description="Disordered" evidence="7">
    <location>
        <begin position="90"/>
        <end position="126"/>
    </location>
</feature>
<dbReference type="SUPFAM" id="SSF52540">
    <property type="entry name" value="P-loop containing nucleoside triphosphate hydrolases"/>
    <property type="match status" value="1"/>
</dbReference>
<dbReference type="InterPro" id="IPR027417">
    <property type="entry name" value="P-loop_NTPase"/>
</dbReference>
<keyword evidence="9" id="KW-0378">Hydrolase</keyword>
<evidence type="ECO:0000256" key="2">
    <source>
        <dbReference type="ARBA" id="ARBA00022475"/>
    </source>
</evidence>
<reference evidence="9 10" key="1">
    <citation type="submission" date="2018-12" db="EMBL/GenBank/DDBJ databases">
        <authorList>
            <consortium name="Pathogen Informatics"/>
        </authorList>
    </citation>
    <scope>NUCLEOTIDE SEQUENCE [LARGE SCALE GENOMIC DNA]</scope>
    <source>
        <strain evidence="9 10">NCTC13635</strain>
    </source>
</reference>
<dbReference type="EC" id="3.6.3.17" evidence="9"/>
<organism evidence="9 10">
    <name type="scientific">Klebsiella pneumoniae</name>
    <dbReference type="NCBI Taxonomy" id="573"/>
    <lineage>
        <taxon>Bacteria</taxon>
        <taxon>Pseudomonadati</taxon>
        <taxon>Pseudomonadota</taxon>
        <taxon>Gammaproteobacteria</taxon>
        <taxon>Enterobacterales</taxon>
        <taxon>Enterobacteriaceae</taxon>
        <taxon>Klebsiella/Raoultella group</taxon>
        <taxon>Klebsiella</taxon>
        <taxon>Klebsiella pneumoniae complex</taxon>
    </lineage>
</organism>
<keyword evidence="4 9" id="KW-0067">ATP-binding</keyword>
<evidence type="ECO:0000256" key="6">
    <source>
        <dbReference type="ARBA" id="ARBA00023136"/>
    </source>
</evidence>
<keyword evidence="3" id="KW-0547">Nucleotide-binding</keyword>
<dbReference type="PANTHER" id="PTHR43790">
    <property type="entry name" value="CARBOHYDRATE TRANSPORT ATP-BINDING PROTEIN MG119-RELATED"/>
    <property type="match status" value="1"/>
</dbReference>
<keyword evidence="6" id="KW-0472">Membrane</keyword>
<dbReference type="GO" id="GO:0016887">
    <property type="term" value="F:ATP hydrolysis activity"/>
    <property type="evidence" value="ECO:0007669"/>
    <property type="project" value="InterPro"/>
</dbReference>
<keyword evidence="5" id="KW-1278">Translocase</keyword>
<dbReference type="InterPro" id="IPR003439">
    <property type="entry name" value="ABC_transporter-like_ATP-bd"/>
</dbReference>
<sequence>MTATPVLEMRHIAKAFGKFYALKGVDLTVWPGEIHALMGENGAGKSTLMKILAGAYTATSGEILIDGKPQTIRGPKDALAAGIHVDLPGDAAGAEPDRRGKHFPRQRAGARWSGAAAKPCSARRRR</sequence>
<evidence type="ECO:0000256" key="4">
    <source>
        <dbReference type="ARBA" id="ARBA00022840"/>
    </source>
</evidence>
<dbReference type="Gene3D" id="3.40.50.300">
    <property type="entry name" value="P-loop containing nucleotide triphosphate hydrolases"/>
    <property type="match status" value="1"/>
</dbReference>
<proteinExistence type="predicted"/>
<evidence type="ECO:0000313" key="10">
    <source>
        <dbReference type="Proteomes" id="UP000282433"/>
    </source>
</evidence>
<dbReference type="Proteomes" id="UP000282433">
    <property type="component" value="Chromosome"/>
</dbReference>
<evidence type="ECO:0000313" key="9">
    <source>
        <dbReference type="EMBL" id="VEB04424.1"/>
    </source>
</evidence>
<dbReference type="GO" id="GO:0005524">
    <property type="term" value="F:ATP binding"/>
    <property type="evidence" value="ECO:0007669"/>
    <property type="project" value="UniProtKB-KW"/>
</dbReference>
<feature type="domain" description="ABC transporter" evidence="8">
    <location>
        <begin position="22"/>
        <end position="72"/>
    </location>
</feature>
<dbReference type="AlphaFoldDB" id="A0A447RX77"/>
<evidence type="ECO:0000256" key="3">
    <source>
        <dbReference type="ARBA" id="ARBA00022741"/>
    </source>
</evidence>
<evidence type="ECO:0000256" key="1">
    <source>
        <dbReference type="ARBA" id="ARBA00022448"/>
    </source>
</evidence>